<gene>
    <name evidence="1" type="ORF">C1645_772753</name>
</gene>
<accession>A0A397ST52</accession>
<reference evidence="1 2" key="1">
    <citation type="submission" date="2018-06" db="EMBL/GenBank/DDBJ databases">
        <title>Comparative genomics reveals the genomic features of Rhizophagus irregularis, R. cerebriforme, R. diaphanum and Gigaspora rosea, and their symbiotic lifestyle signature.</title>
        <authorList>
            <person name="Morin E."/>
            <person name="San Clemente H."/>
            <person name="Chen E.C.H."/>
            <person name="De La Providencia I."/>
            <person name="Hainaut M."/>
            <person name="Kuo A."/>
            <person name="Kohler A."/>
            <person name="Murat C."/>
            <person name="Tang N."/>
            <person name="Roy S."/>
            <person name="Loubradou J."/>
            <person name="Henrissat B."/>
            <person name="Grigoriev I.V."/>
            <person name="Corradi N."/>
            <person name="Roux C."/>
            <person name="Martin F.M."/>
        </authorList>
    </citation>
    <scope>NUCLEOTIDE SEQUENCE [LARGE SCALE GENOMIC DNA]</scope>
    <source>
        <strain evidence="1 2">DAOM 227022</strain>
    </source>
</reference>
<dbReference type="EMBL" id="QKYT01000224">
    <property type="protein sequence ID" value="RIA89340.1"/>
    <property type="molecule type" value="Genomic_DNA"/>
</dbReference>
<name>A0A397ST52_9GLOM</name>
<sequence>MLKNVKALVEPLERLMTTLGTRGPKSSTTTHSGGHSQITCFTKQQVSEIKQITVNNFSNSTKTLEQTSLRNFLFENFSIFKTFSPQPVPIPVVFSQTPLRVCKPQRFGIISQHAFLHPAGSRNIIGRCGNRNFSSFQPAIINNGTGGGGTVLAQLGLRPFFAFSKSGSLWFQREEGLDNNKFVGIKRSKVERKKETIGRKLFVQSNDKGIFEIVKNFEDNKNVPRVVRRSSIKKSLEKNKVIENDPEVFIDDNENVQVYMSIILSSSIFWNIDDNSTSASNSTNSINSTTSILSYLLQCRNNTVSQRHNSRLNSSFIQHLQEIAEMQHDHMMEVISILGALLQHDDFEAKISGCELRIYFPRGMQKIEIENMLQSLNIDPHSSHFELEELIFDKNIEISPLTGEGFNMQLPEPNNSYFDNTTIDFSPSSPGYEFLSYSSSSDSSPVLLSSRGSDRISGFSSPCNSPPRLGAEYISGIQEFLNAVDEALVRNSNMFSNREDDEIGEDYYEN</sequence>
<keyword evidence="2" id="KW-1185">Reference proteome</keyword>
<dbReference type="Proteomes" id="UP000265703">
    <property type="component" value="Unassembled WGS sequence"/>
</dbReference>
<evidence type="ECO:0000313" key="2">
    <source>
        <dbReference type="Proteomes" id="UP000265703"/>
    </source>
</evidence>
<protein>
    <submittedName>
        <fullName evidence="1">Uncharacterized protein</fullName>
    </submittedName>
</protein>
<proteinExistence type="predicted"/>
<comment type="caution">
    <text evidence="1">The sequence shown here is derived from an EMBL/GenBank/DDBJ whole genome shotgun (WGS) entry which is preliminary data.</text>
</comment>
<organism evidence="1 2">
    <name type="scientific">Glomus cerebriforme</name>
    <dbReference type="NCBI Taxonomy" id="658196"/>
    <lineage>
        <taxon>Eukaryota</taxon>
        <taxon>Fungi</taxon>
        <taxon>Fungi incertae sedis</taxon>
        <taxon>Mucoromycota</taxon>
        <taxon>Glomeromycotina</taxon>
        <taxon>Glomeromycetes</taxon>
        <taxon>Glomerales</taxon>
        <taxon>Glomeraceae</taxon>
        <taxon>Glomus</taxon>
    </lineage>
</organism>
<dbReference type="OrthoDB" id="2363028at2759"/>
<dbReference type="AlphaFoldDB" id="A0A397ST52"/>
<evidence type="ECO:0000313" key="1">
    <source>
        <dbReference type="EMBL" id="RIA89340.1"/>
    </source>
</evidence>